<evidence type="ECO:0000313" key="5">
    <source>
        <dbReference type="WBParaSite" id="BTMF_0000781801-mRNA-1"/>
    </source>
</evidence>
<name>A0A0R3QJT6_9BILA</name>
<evidence type="ECO:0000256" key="3">
    <source>
        <dbReference type="ARBA" id="ARBA00023157"/>
    </source>
</evidence>
<dbReference type="InterPro" id="IPR018097">
    <property type="entry name" value="EGF_Ca-bd_CS"/>
</dbReference>
<comment type="subcellular location">
    <subcellularLocation>
        <location evidence="1">Secreted</location>
        <location evidence="1">Extracellular space</location>
        <location evidence="1">Extracellular matrix</location>
    </subcellularLocation>
</comment>
<evidence type="ECO:0000259" key="4">
    <source>
        <dbReference type="PROSITE" id="PS50234"/>
    </source>
</evidence>
<evidence type="ECO:0000256" key="2">
    <source>
        <dbReference type="ARBA" id="ARBA00022530"/>
    </source>
</evidence>
<dbReference type="SMART" id="SM00327">
    <property type="entry name" value="VWA"/>
    <property type="match status" value="2"/>
</dbReference>
<accession>A0A0R3QJT6</accession>
<dbReference type="InterPro" id="IPR036465">
    <property type="entry name" value="vWFA_dom_sf"/>
</dbReference>
<dbReference type="STRING" id="42155.A0A0R3QJT6"/>
<dbReference type="PRINTS" id="PR00453">
    <property type="entry name" value="VWFADOMAIN"/>
</dbReference>
<dbReference type="PANTHER" id="PTHR24020:SF84">
    <property type="entry name" value="VWFA DOMAIN-CONTAINING PROTEIN"/>
    <property type="match status" value="1"/>
</dbReference>
<dbReference type="PROSITE" id="PS01187">
    <property type="entry name" value="EGF_CA"/>
    <property type="match status" value="1"/>
</dbReference>
<dbReference type="PROSITE" id="PS50234">
    <property type="entry name" value="VWFA"/>
    <property type="match status" value="2"/>
</dbReference>
<keyword evidence="2" id="KW-0964">Secreted</keyword>
<dbReference type="InterPro" id="IPR003961">
    <property type="entry name" value="FN3_dom"/>
</dbReference>
<organism evidence="5">
    <name type="scientific">Brugia timori</name>
    <dbReference type="NCBI Taxonomy" id="42155"/>
    <lineage>
        <taxon>Eukaryota</taxon>
        <taxon>Metazoa</taxon>
        <taxon>Ecdysozoa</taxon>
        <taxon>Nematoda</taxon>
        <taxon>Chromadorea</taxon>
        <taxon>Rhabditida</taxon>
        <taxon>Spirurina</taxon>
        <taxon>Spiruromorpha</taxon>
        <taxon>Filarioidea</taxon>
        <taxon>Onchocercidae</taxon>
        <taxon>Brugia</taxon>
    </lineage>
</organism>
<dbReference type="Pfam" id="PF14670">
    <property type="entry name" value="FXa_inhibition"/>
    <property type="match status" value="1"/>
</dbReference>
<dbReference type="InterPro" id="IPR000742">
    <property type="entry name" value="EGF"/>
</dbReference>
<feature type="domain" description="VWFA" evidence="4">
    <location>
        <begin position="218"/>
        <end position="396"/>
    </location>
</feature>
<dbReference type="SMART" id="SM00179">
    <property type="entry name" value="EGF_CA"/>
    <property type="match status" value="1"/>
</dbReference>
<dbReference type="InterPro" id="IPR001881">
    <property type="entry name" value="EGF-like_Ca-bd_dom"/>
</dbReference>
<dbReference type="PANTHER" id="PTHR24020">
    <property type="entry name" value="COLLAGEN ALPHA"/>
    <property type="match status" value="1"/>
</dbReference>
<protein>
    <submittedName>
        <fullName evidence="5">VWFA domain-containing protein</fullName>
    </submittedName>
</protein>
<keyword evidence="3" id="KW-1015">Disulfide bond</keyword>
<keyword evidence="2" id="KW-0272">Extracellular matrix</keyword>
<dbReference type="SUPFAM" id="SSF57196">
    <property type="entry name" value="EGF/Laminin"/>
    <property type="match status" value="1"/>
</dbReference>
<dbReference type="InterPro" id="IPR002035">
    <property type="entry name" value="VWF_A"/>
</dbReference>
<dbReference type="InterPro" id="IPR050525">
    <property type="entry name" value="ECM_Assembly_Org"/>
</dbReference>
<dbReference type="GO" id="GO:0005509">
    <property type="term" value="F:calcium ion binding"/>
    <property type="evidence" value="ECO:0007669"/>
    <property type="project" value="InterPro"/>
</dbReference>
<dbReference type="AlphaFoldDB" id="A0A0R3QJT6"/>
<dbReference type="CDD" id="cd01450">
    <property type="entry name" value="vWFA_subfamily_ECM"/>
    <property type="match status" value="2"/>
</dbReference>
<dbReference type="Gene3D" id="2.10.25.10">
    <property type="entry name" value="Laminin"/>
    <property type="match status" value="1"/>
</dbReference>
<dbReference type="Pfam" id="PF00092">
    <property type="entry name" value="VWA"/>
    <property type="match status" value="2"/>
</dbReference>
<dbReference type="SMART" id="SM00181">
    <property type="entry name" value="EGF"/>
    <property type="match status" value="1"/>
</dbReference>
<sequence length="950" mass="105857">MLLILDSSSSVRVVDYRIMKDFIKKFLTNHFNLQRNYVRVGVMKYGDKVEIPISLGDYDSQTELLSRISETRRMRGNANLGQALLDASGEFLIFGSKDIPRIIIIFSNGRSRGELKENALLLRNDTKVHIFLVDVGNQGDKAQNLAIVGESNPHRIIAIDGWHAMRPDILNPFVNELCKLLPQKQDKASRDSTWPTRQTEMRIATPIRICNRVDFQADIIFVLDSSDNVTSKEYVNLKEDISMLIDDIFDLSPDIVRIGFIEYSDKASVPVPLGYYDNKVQLLADISNSEQLGGTPVIVRGLHAAKEQFKRHGRNGVSRILLLVTSGANRGNVATAADDLRKRLKVSVFALVVNTSRGAQMMLNRLTGDEHTQRRVISISSASKLQERELLHIGQVLCGDSDVIPATIWPAQETPHRTTKRDVSYGDSKRKKDKISRSSLLYWKTTTATEHVAPKPLCKDGLLRPYQISIVVDNTARSPEKDFRLVLNHIVSFLKMRSDEISPKLGRGLDEAMLLAKEHAVKGVIQIILIISADGTSSDDAIQSAQNAREQYMALLQSRSSHLSSDDAIQSAQNAREQYVDGIVAISIRAPSSELLKELSLGSSTKVIHFPDWSIGNELFQSWISHAFCSYVSTSITRKIKLTRMTRPPIRKTSKISMNDATNVEVTPLSPNSLLVSWTCCTNNKADYIISYTSDLSLPKEYWHKLNATCRDSFGRKIDGLPSGTYSVCVETLQRYINKSVPFNTDECETIKIDSDTTAPPDQKLPNSQSTVQCQCICANNGKAFVKPTCGTLMDPFRPVATLPPAIDGECHCSIPSKGGRCPSGYFFDRGQCYDVDECEQQNGGCSHGCVNTPGDFYCACPHGMMRDPADLKMCISVASSFDRIAALFGQYLHANQYNANATSNEKSDAQTDGKVVRYKATVKSEDDKTISFEWSLMPAVVRKAFKWLF</sequence>
<dbReference type="WBParaSite" id="BTMF_0000781801-mRNA-1">
    <property type="protein sequence ID" value="BTMF_0000781801-mRNA-1"/>
    <property type="gene ID" value="BTMF_0000781801"/>
</dbReference>
<dbReference type="CDD" id="cd00054">
    <property type="entry name" value="EGF_CA"/>
    <property type="match status" value="1"/>
</dbReference>
<dbReference type="CDD" id="cd00063">
    <property type="entry name" value="FN3"/>
    <property type="match status" value="1"/>
</dbReference>
<dbReference type="Gene3D" id="3.40.50.410">
    <property type="entry name" value="von Willebrand factor, type A domain"/>
    <property type="match status" value="2"/>
</dbReference>
<evidence type="ECO:0000256" key="1">
    <source>
        <dbReference type="ARBA" id="ARBA00004498"/>
    </source>
</evidence>
<reference evidence="5" key="1">
    <citation type="submission" date="2017-02" db="UniProtKB">
        <authorList>
            <consortium name="WormBaseParasite"/>
        </authorList>
    </citation>
    <scope>IDENTIFICATION</scope>
</reference>
<proteinExistence type="predicted"/>
<dbReference type="SUPFAM" id="SSF53300">
    <property type="entry name" value="vWA-like"/>
    <property type="match status" value="2"/>
</dbReference>
<feature type="domain" description="VWFA" evidence="4">
    <location>
        <begin position="1"/>
        <end position="177"/>
    </location>
</feature>